<name>A0A062VC14_9PROT</name>
<dbReference type="CDD" id="cd00448">
    <property type="entry name" value="YjgF_YER057c_UK114_family"/>
    <property type="match status" value="1"/>
</dbReference>
<protein>
    <submittedName>
        <fullName evidence="3">Amidohydrolase</fullName>
    </submittedName>
</protein>
<dbReference type="AlphaFoldDB" id="A0A062VC14"/>
<evidence type="ECO:0000313" key="3">
    <source>
        <dbReference type="EMBL" id="KCZ96874.1"/>
    </source>
</evidence>
<dbReference type="GO" id="GO:0016810">
    <property type="term" value="F:hydrolase activity, acting on carbon-nitrogen (but not peptide) bonds"/>
    <property type="evidence" value="ECO:0007669"/>
    <property type="project" value="InterPro"/>
</dbReference>
<dbReference type="SUPFAM" id="SSF51556">
    <property type="entry name" value="Metallo-dependent hydrolases"/>
    <property type="match status" value="1"/>
</dbReference>
<keyword evidence="4" id="KW-1185">Reference proteome</keyword>
<dbReference type="InterPro" id="IPR051781">
    <property type="entry name" value="Metallo-dep_Hydrolase"/>
</dbReference>
<feature type="chain" id="PRO_5001618861" evidence="1">
    <location>
        <begin position="24"/>
        <end position="833"/>
    </location>
</feature>
<dbReference type="InterPro" id="IPR011059">
    <property type="entry name" value="Metal-dep_hydrolase_composite"/>
</dbReference>
<evidence type="ECO:0000259" key="2">
    <source>
        <dbReference type="Pfam" id="PF01979"/>
    </source>
</evidence>
<reference evidence="3 4" key="1">
    <citation type="journal article" date="2014" name="Antonie Van Leeuwenhoek">
        <title>Hyphomonas beringensis sp. nov. and Hyphomonas chukchiensis sp. nov., isolated from surface seawater of the Bering Sea and Chukchi Sea.</title>
        <authorList>
            <person name="Li C."/>
            <person name="Lai Q."/>
            <person name="Li G."/>
            <person name="Dong C."/>
            <person name="Wang J."/>
            <person name="Liao Y."/>
            <person name="Shao Z."/>
        </authorList>
    </citation>
    <scope>NUCLEOTIDE SEQUENCE [LARGE SCALE GENOMIC DNA]</scope>
    <source>
        <strain evidence="3 4">PS728</strain>
    </source>
</reference>
<dbReference type="EMBL" id="ARYM01000031">
    <property type="protein sequence ID" value="KCZ96874.1"/>
    <property type="molecule type" value="Genomic_DNA"/>
</dbReference>
<keyword evidence="1" id="KW-0732">Signal</keyword>
<dbReference type="STRING" id="1280954.HPO_17786"/>
<dbReference type="eggNOG" id="COG0251">
    <property type="taxonomic scope" value="Bacteria"/>
</dbReference>
<evidence type="ECO:0000256" key="1">
    <source>
        <dbReference type="SAM" id="SignalP"/>
    </source>
</evidence>
<dbReference type="Gene3D" id="3.30.1330.40">
    <property type="entry name" value="RutC-like"/>
    <property type="match status" value="1"/>
</dbReference>
<keyword evidence="3" id="KW-0378">Hydrolase</keyword>
<sequence>MILRLVPALAAAFLLTVLPAAFAQTARFEYAIIQNGESVGHLKVEEAGRNAKIDYYVDSNGRGPKHKEQLTVDEAGVPVSWLIEGTSLMGAQVEESFAINDGVARWLSQADTGRVNLPEPALYAVNDGSPWAEYVYTRALLADDDRRMPVLPGGEILLEKVRDVQLPAGDSAVAVSVYRLSGIDMSPSLLALDGDGSFFASFGETSAVIRKGFESSVQPLLELARNINSARSEELAHSLLHRFEGPYAIVNVRVLDVRDGTLSGPSVVTVSGDTITGILPYAEGALPEGVTTVFDGEGGTVMPGLVDMHSHSSAASGLYYLAAGVTSTRDMGNENSALESLMARMEAGKLAGPRITPAGFVEGRSPYSARNGIIAASQEEALAAVDWYAERGFGYIKSYNSMNPAWMAAVGERAHSHGMRLIGHIPAFTNADAMIDAGFDEVTHVNQLMLGWLLDITEDTRTPLRLTGMARGATLDLDSEKVQSTVRRMQENNTALDPTAVILERLMLSRAGTVADGDKAYLDHMPISYQRYRRRSFVSLANAAEDEAYQEGFRRVLETLKMLHDAGIPLLPGTDDGTGFTVHREIELYVLAGIPVPDALRLAAWTPMEYMGYGDRLGVIAPGRLADFILLPGNPLEDINAIRSARMVVRNGDVYYPAEIYEALSVKPFAPPPALLREEAKAATAASPQLQPVAAEAATPEASFVQHYPMITDGLSVRADDLPFSGAVRVGNIIYLSGQIGGQAGGPSDDFRDHAVEVMEAVRRVAASAGAGMDQIFKCTVMLDDMSNWPAFNDVYATYFTRGRMPARSAFGADGLALGASVEVECMAYAVNP</sequence>
<evidence type="ECO:0000313" key="4">
    <source>
        <dbReference type="Proteomes" id="UP000027100"/>
    </source>
</evidence>
<dbReference type="PATRIC" id="fig|1280954.3.peg.3584"/>
<gene>
    <name evidence="3" type="ORF">HPO_17786</name>
</gene>
<dbReference type="SUPFAM" id="SSF55298">
    <property type="entry name" value="YjgF-like"/>
    <property type="match status" value="1"/>
</dbReference>
<dbReference type="SUPFAM" id="SSF51338">
    <property type="entry name" value="Composite domain of metallo-dependent hydrolases"/>
    <property type="match status" value="1"/>
</dbReference>
<dbReference type="Pfam" id="PF01979">
    <property type="entry name" value="Amidohydro_1"/>
    <property type="match status" value="1"/>
</dbReference>
<feature type="domain" description="Amidohydrolase-related" evidence="2">
    <location>
        <begin position="300"/>
        <end position="649"/>
    </location>
</feature>
<dbReference type="InterPro" id="IPR006680">
    <property type="entry name" value="Amidohydro-rel"/>
</dbReference>
<dbReference type="InterPro" id="IPR035959">
    <property type="entry name" value="RutC-like_sf"/>
</dbReference>
<dbReference type="RefSeq" id="WP_241767957.1">
    <property type="nucleotide sequence ID" value="NZ_ARYM01000031.1"/>
</dbReference>
<comment type="caution">
    <text evidence="3">The sequence shown here is derived from an EMBL/GenBank/DDBJ whole genome shotgun (WGS) entry which is preliminary data.</text>
</comment>
<dbReference type="InterPro" id="IPR032466">
    <property type="entry name" value="Metal_Hydrolase"/>
</dbReference>
<dbReference type="Proteomes" id="UP000027100">
    <property type="component" value="Unassembled WGS sequence"/>
</dbReference>
<dbReference type="Gene3D" id="2.30.40.10">
    <property type="entry name" value="Urease, subunit C, domain 1"/>
    <property type="match status" value="1"/>
</dbReference>
<feature type="signal peptide" evidence="1">
    <location>
        <begin position="1"/>
        <end position="23"/>
    </location>
</feature>
<proteinExistence type="predicted"/>
<dbReference type="PANTHER" id="PTHR43135:SF3">
    <property type="entry name" value="ALPHA-D-RIBOSE 1-METHYLPHOSPHONATE 5-TRIPHOSPHATE DIPHOSPHATASE"/>
    <property type="match status" value="1"/>
</dbReference>
<accession>A0A062VC14</accession>
<dbReference type="eggNOG" id="COG1228">
    <property type="taxonomic scope" value="Bacteria"/>
</dbReference>
<organism evidence="3 4">
    <name type="scientific">Hyphomonas polymorpha PS728</name>
    <dbReference type="NCBI Taxonomy" id="1280954"/>
    <lineage>
        <taxon>Bacteria</taxon>
        <taxon>Pseudomonadati</taxon>
        <taxon>Pseudomonadota</taxon>
        <taxon>Alphaproteobacteria</taxon>
        <taxon>Hyphomonadales</taxon>
        <taxon>Hyphomonadaceae</taxon>
        <taxon>Hyphomonas</taxon>
    </lineage>
</organism>
<dbReference type="Pfam" id="PF01042">
    <property type="entry name" value="Ribonuc_L-PSP"/>
    <property type="match status" value="1"/>
</dbReference>
<dbReference type="Gene3D" id="3.20.20.140">
    <property type="entry name" value="Metal-dependent hydrolases"/>
    <property type="match status" value="1"/>
</dbReference>
<dbReference type="InterPro" id="IPR006175">
    <property type="entry name" value="YjgF/YER057c/UK114"/>
</dbReference>
<dbReference type="PANTHER" id="PTHR43135">
    <property type="entry name" value="ALPHA-D-RIBOSE 1-METHYLPHOSPHONATE 5-TRIPHOSPHATE DIPHOSPHATASE"/>
    <property type="match status" value="1"/>
</dbReference>